<dbReference type="RefSeq" id="WP_034526679.1">
    <property type="nucleotide sequence ID" value="NZ_JGZP01000005.1"/>
</dbReference>
<evidence type="ECO:0000256" key="1">
    <source>
        <dbReference type="SAM" id="MobiDB-lite"/>
    </source>
</evidence>
<dbReference type="OrthoDB" id="3237341at2"/>
<accession>A0A087DWZ3</accession>
<reference evidence="2 3" key="1">
    <citation type="submission" date="2014-03" db="EMBL/GenBank/DDBJ databases">
        <title>Genomics of Bifidobacteria.</title>
        <authorList>
            <person name="Ventura M."/>
            <person name="Milani C."/>
            <person name="Lugli G.A."/>
        </authorList>
    </citation>
    <scope>NUCLEOTIDE SEQUENCE [LARGE SCALE GENOMIC DNA]</scope>
    <source>
        <strain evidence="2 3">DSM 23968</strain>
    </source>
</reference>
<dbReference type="eggNOG" id="ENOG5030TT6">
    <property type="taxonomic scope" value="Bacteria"/>
</dbReference>
<dbReference type="AlphaFoldDB" id="A0A087DWZ3"/>
<evidence type="ECO:0000313" key="2">
    <source>
        <dbReference type="EMBL" id="KFJ00044.1"/>
    </source>
</evidence>
<gene>
    <name evidence="2" type="ORF">BSTEL_1094</name>
</gene>
<feature type="region of interest" description="Disordered" evidence="1">
    <location>
        <begin position="25"/>
        <end position="45"/>
    </location>
</feature>
<dbReference type="Proteomes" id="UP000029004">
    <property type="component" value="Unassembled WGS sequence"/>
</dbReference>
<proteinExistence type="predicted"/>
<protein>
    <submittedName>
        <fullName evidence="2">Uncharacterized protein</fullName>
    </submittedName>
</protein>
<name>A0A087DWZ3_9BIFI</name>
<evidence type="ECO:0000313" key="3">
    <source>
        <dbReference type="Proteomes" id="UP000029004"/>
    </source>
</evidence>
<sequence length="275" mass="30327">MMMVDMPDGLVADVPRGVPVGTGMVAAENSNRGGDAGVRGARAHDGDDIPRDVPVATIRVADVVALFRENDLVTYGDARREFFIQLNLNPFRPRSRAFHEHVEDAFAQWFAFDYHLDVSGLTPFAVAAAYERLDRGDLGERGYRDLCEMSSSNVASWFWVRGACAGAGVVTVEDLAHGGVLDVRDRAAARRFDGACGGTIIGRVAEVRGVWRMPWVTLYEAHTPDDDAFRAHVAASLRAWEPGYVDYARLLFGRDRRLKVDWEEVADAGSTRLRG</sequence>
<keyword evidence="3" id="KW-1185">Reference proteome</keyword>
<dbReference type="EMBL" id="JGZP01000005">
    <property type="protein sequence ID" value="KFJ00044.1"/>
    <property type="molecule type" value="Genomic_DNA"/>
</dbReference>
<organism evidence="2 3">
    <name type="scientific">Bifidobacterium stellenboschense</name>
    <dbReference type="NCBI Taxonomy" id="762211"/>
    <lineage>
        <taxon>Bacteria</taxon>
        <taxon>Bacillati</taxon>
        <taxon>Actinomycetota</taxon>
        <taxon>Actinomycetes</taxon>
        <taxon>Bifidobacteriales</taxon>
        <taxon>Bifidobacteriaceae</taxon>
        <taxon>Bifidobacterium</taxon>
    </lineage>
</organism>
<comment type="caution">
    <text evidence="2">The sequence shown here is derived from an EMBL/GenBank/DDBJ whole genome shotgun (WGS) entry which is preliminary data.</text>
</comment>